<protein>
    <submittedName>
        <fullName evidence="5">FadR/GntR family transcriptional regulator</fullName>
    </submittedName>
</protein>
<dbReference type="Pfam" id="PF00392">
    <property type="entry name" value="GntR"/>
    <property type="match status" value="1"/>
</dbReference>
<dbReference type="Proteomes" id="UP001589755">
    <property type="component" value="Unassembled WGS sequence"/>
</dbReference>
<dbReference type="Pfam" id="PF07729">
    <property type="entry name" value="FCD"/>
    <property type="match status" value="1"/>
</dbReference>
<evidence type="ECO:0000259" key="4">
    <source>
        <dbReference type="PROSITE" id="PS50949"/>
    </source>
</evidence>
<keyword evidence="2" id="KW-0238">DNA-binding</keyword>
<sequence length="242" mass="27049">MAEEAAEHRREGRVSLVSKVSDDLRRRIVEGELSVGEKLPSEAELTRHYAVSRTVVREAIAALRYENMVEPRQGAGVFVRNNRPAGGSPFPLADTARISSIIEILELRAAVEIEAAALAAQRRSPAQEEAIMERYDDINALIAEGRPTLEADRAFHLAIADATNNPRFREFLELLGPSAIPRAMLQPGRETATKEYLLQIQEEHRRIAEAVSARDEDAARQAMRVHLIGSQQRYRARLRPQG</sequence>
<dbReference type="PANTHER" id="PTHR43537:SF5">
    <property type="entry name" value="UXU OPERON TRANSCRIPTIONAL REGULATOR"/>
    <property type="match status" value="1"/>
</dbReference>
<dbReference type="PRINTS" id="PR00035">
    <property type="entry name" value="HTHGNTR"/>
</dbReference>
<comment type="caution">
    <text evidence="5">The sequence shown here is derived from an EMBL/GenBank/DDBJ whole genome shotgun (WGS) entry which is preliminary data.</text>
</comment>
<dbReference type="EMBL" id="JBHLXD010000018">
    <property type="protein sequence ID" value="MFC0209141.1"/>
    <property type="molecule type" value="Genomic_DNA"/>
</dbReference>
<dbReference type="InterPro" id="IPR008920">
    <property type="entry name" value="TF_FadR/GntR_C"/>
</dbReference>
<keyword evidence="6" id="KW-1185">Reference proteome</keyword>
<evidence type="ECO:0000256" key="1">
    <source>
        <dbReference type="ARBA" id="ARBA00023015"/>
    </source>
</evidence>
<gene>
    <name evidence="5" type="ORF">ACFFJ2_12110</name>
</gene>
<evidence type="ECO:0000313" key="5">
    <source>
        <dbReference type="EMBL" id="MFC0209141.1"/>
    </source>
</evidence>
<dbReference type="Gene3D" id="1.10.10.10">
    <property type="entry name" value="Winged helix-like DNA-binding domain superfamily/Winged helix DNA-binding domain"/>
    <property type="match status" value="1"/>
</dbReference>
<accession>A0ABV6D910</accession>
<dbReference type="Gene3D" id="1.20.120.530">
    <property type="entry name" value="GntR ligand-binding domain-like"/>
    <property type="match status" value="1"/>
</dbReference>
<name>A0ABV6D910_9HYPH</name>
<feature type="domain" description="HTH gntR-type" evidence="4">
    <location>
        <begin position="14"/>
        <end position="82"/>
    </location>
</feature>
<reference evidence="5 6" key="1">
    <citation type="submission" date="2024-09" db="EMBL/GenBank/DDBJ databases">
        <authorList>
            <person name="Sun Q."/>
            <person name="Mori K."/>
        </authorList>
    </citation>
    <scope>NUCLEOTIDE SEQUENCE [LARGE SCALE GENOMIC DNA]</scope>
    <source>
        <strain evidence="5 6">CCM 8543</strain>
    </source>
</reference>
<organism evidence="5 6">
    <name type="scientific">Chelativorans intermedius</name>
    <dbReference type="NCBI Taxonomy" id="515947"/>
    <lineage>
        <taxon>Bacteria</taxon>
        <taxon>Pseudomonadati</taxon>
        <taxon>Pseudomonadota</taxon>
        <taxon>Alphaproteobacteria</taxon>
        <taxon>Hyphomicrobiales</taxon>
        <taxon>Phyllobacteriaceae</taxon>
        <taxon>Chelativorans</taxon>
    </lineage>
</organism>
<dbReference type="InterPro" id="IPR011711">
    <property type="entry name" value="GntR_C"/>
</dbReference>
<dbReference type="SUPFAM" id="SSF48008">
    <property type="entry name" value="GntR ligand-binding domain-like"/>
    <property type="match status" value="1"/>
</dbReference>
<dbReference type="RefSeq" id="WP_261520440.1">
    <property type="nucleotide sequence ID" value="NZ_JAODNW010000010.1"/>
</dbReference>
<dbReference type="CDD" id="cd07377">
    <property type="entry name" value="WHTH_GntR"/>
    <property type="match status" value="1"/>
</dbReference>
<dbReference type="InterPro" id="IPR000524">
    <property type="entry name" value="Tscrpt_reg_HTH_GntR"/>
</dbReference>
<dbReference type="PANTHER" id="PTHR43537">
    <property type="entry name" value="TRANSCRIPTIONAL REGULATOR, GNTR FAMILY"/>
    <property type="match status" value="1"/>
</dbReference>
<dbReference type="SUPFAM" id="SSF46785">
    <property type="entry name" value="Winged helix' DNA-binding domain"/>
    <property type="match status" value="1"/>
</dbReference>
<evidence type="ECO:0000256" key="2">
    <source>
        <dbReference type="ARBA" id="ARBA00023125"/>
    </source>
</evidence>
<keyword evidence="3" id="KW-0804">Transcription</keyword>
<evidence type="ECO:0000256" key="3">
    <source>
        <dbReference type="ARBA" id="ARBA00023163"/>
    </source>
</evidence>
<dbReference type="SMART" id="SM00345">
    <property type="entry name" value="HTH_GNTR"/>
    <property type="match status" value="1"/>
</dbReference>
<dbReference type="InterPro" id="IPR036388">
    <property type="entry name" value="WH-like_DNA-bd_sf"/>
</dbReference>
<dbReference type="SMART" id="SM00895">
    <property type="entry name" value="FCD"/>
    <property type="match status" value="1"/>
</dbReference>
<dbReference type="PROSITE" id="PS50949">
    <property type="entry name" value="HTH_GNTR"/>
    <property type="match status" value="1"/>
</dbReference>
<evidence type="ECO:0000313" key="6">
    <source>
        <dbReference type="Proteomes" id="UP001589755"/>
    </source>
</evidence>
<proteinExistence type="predicted"/>
<keyword evidence="1" id="KW-0805">Transcription regulation</keyword>
<dbReference type="InterPro" id="IPR036390">
    <property type="entry name" value="WH_DNA-bd_sf"/>
</dbReference>